<dbReference type="SUPFAM" id="SSF64182">
    <property type="entry name" value="DHH phosphoesterases"/>
    <property type="match status" value="1"/>
</dbReference>
<evidence type="ECO:0000313" key="9">
    <source>
        <dbReference type="EMBL" id="ROH86205.1"/>
    </source>
</evidence>
<dbReference type="PANTHER" id="PTHR30255:SF2">
    <property type="entry name" value="SINGLE-STRANDED-DNA-SPECIFIC EXONUCLEASE RECJ"/>
    <property type="match status" value="1"/>
</dbReference>
<dbReference type="Pfam" id="PF01368">
    <property type="entry name" value="DHH"/>
    <property type="match status" value="1"/>
</dbReference>
<feature type="domain" description="DDH" evidence="6">
    <location>
        <begin position="76"/>
        <end position="232"/>
    </location>
</feature>
<dbReference type="InterPro" id="IPR038763">
    <property type="entry name" value="DHH_sf"/>
</dbReference>
<name>A0A3N0V0H7_9PROT</name>
<evidence type="ECO:0000259" key="8">
    <source>
        <dbReference type="Pfam" id="PF17768"/>
    </source>
</evidence>
<reference evidence="9 10" key="1">
    <citation type="submission" date="2018-10" db="EMBL/GenBank/DDBJ databases">
        <authorList>
            <person name="Chen W.-M."/>
        </authorList>
    </citation>
    <scope>NUCLEOTIDE SEQUENCE [LARGE SCALE GENOMIC DNA]</scope>
    <source>
        <strain evidence="9 10">H-5</strain>
    </source>
</reference>
<dbReference type="InterPro" id="IPR041122">
    <property type="entry name" value="RecJ_OB"/>
</dbReference>
<evidence type="ECO:0000256" key="5">
    <source>
        <dbReference type="ARBA" id="ARBA00022839"/>
    </source>
</evidence>
<evidence type="ECO:0000256" key="1">
    <source>
        <dbReference type="ARBA" id="ARBA00005915"/>
    </source>
</evidence>
<feature type="domain" description="RecJ OB" evidence="8">
    <location>
        <begin position="464"/>
        <end position="561"/>
    </location>
</feature>
<feature type="domain" description="DHHA1" evidence="7">
    <location>
        <begin position="357"/>
        <end position="449"/>
    </location>
</feature>
<dbReference type="RefSeq" id="WP_123237266.1">
    <property type="nucleotide sequence ID" value="NZ_RJVP01000003.1"/>
</dbReference>
<dbReference type="GO" id="GO:0006281">
    <property type="term" value="P:DNA repair"/>
    <property type="evidence" value="ECO:0007669"/>
    <property type="project" value="InterPro"/>
</dbReference>
<dbReference type="Gene3D" id="3.10.310.30">
    <property type="match status" value="1"/>
</dbReference>
<keyword evidence="5 9" id="KW-0269">Exonuclease</keyword>
<evidence type="ECO:0000259" key="7">
    <source>
        <dbReference type="Pfam" id="PF02272"/>
    </source>
</evidence>
<organism evidence="9 10">
    <name type="scientific">Pseudomethylobacillus aquaticus</name>
    <dbReference type="NCBI Taxonomy" id="2676064"/>
    <lineage>
        <taxon>Bacteria</taxon>
        <taxon>Pseudomonadati</taxon>
        <taxon>Pseudomonadota</taxon>
        <taxon>Betaproteobacteria</taxon>
        <taxon>Nitrosomonadales</taxon>
        <taxon>Methylophilaceae</taxon>
        <taxon>Pseudomethylobacillus</taxon>
    </lineage>
</organism>
<evidence type="ECO:0000256" key="2">
    <source>
        <dbReference type="ARBA" id="ARBA00019841"/>
    </source>
</evidence>
<dbReference type="Pfam" id="PF02272">
    <property type="entry name" value="DHHA1"/>
    <property type="match status" value="1"/>
</dbReference>
<keyword evidence="3" id="KW-0540">Nuclease</keyword>
<dbReference type="AlphaFoldDB" id="A0A3N0V0H7"/>
<keyword evidence="4" id="KW-0378">Hydrolase</keyword>
<dbReference type="InterPro" id="IPR001667">
    <property type="entry name" value="DDH_dom"/>
</dbReference>
<dbReference type="GO" id="GO:0008409">
    <property type="term" value="F:5'-3' exonuclease activity"/>
    <property type="evidence" value="ECO:0007669"/>
    <property type="project" value="InterPro"/>
</dbReference>
<evidence type="ECO:0000313" key="10">
    <source>
        <dbReference type="Proteomes" id="UP000275137"/>
    </source>
</evidence>
<dbReference type="EMBL" id="RJVP01000003">
    <property type="protein sequence ID" value="ROH86205.1"/>
    <property type="molecule type" value="Genomic_DNA"/>
</dbReference>
<dbReference type="InterPro" id="IPR004610">
    <property type="entry name" value="RecJ"/>
</dbReference>
<evidence type="ECO:0000256" key="4">
    <source>
        <dbReference type="ARBA" id="ARBA00022801"/>
    </source>
</evidence>
<dbReference type="PANTHER" id="PTHR30255">
    <property type="entry name" value="SINGLE-STRANDED-DNA-SPECIFIC EXONUCLEASE RECJ"/>
    <property type="match status" value="1"/>
</dbReference>
<dbReference type="FunFam" id="3.90.1640.30:FF:000001">
    <property type="entry name" value="Single-stranded-DNA-specific exonuclease RecJ"/>
    <property type="match status" value="1"/>
</dbReference>
<dbReference type="Proteomes" id="UP000275137">
    <property type="component" value="Unassembled WGS sequence"/>
</dbReference>
<dbReference type="GO" id="GO:0003676">
    <property type="term" value="F:nucleic acid binding"/>
    <property type="evidence" value="ECO:0007669"/>
    <property type="project" value="InterPro"/>
</dbReference>
<sequence length="565" mass="61223">MSAPEIRSRSVDADRLAHLQQSGLTPLQARLLAARGVAEIAEMEVQLAGLIAPEQLTHASEMAVMLADAIAAGQHLLVVGDYDADGATATAVAVRGLRRMGANVDFLVPNRFEYGYGLTPEIVALAAQGHPDIIITVDNGIASVAGVEAANAAGVRVLVTDHHLPGDTRPSAACIVNPNQHGCDFASKHLAGVGVMFYVLLALRGELRARGAYQHQQAPNLAELLDLVALGTVADLVKLDRNNRILVEQGLRRMRAGKACAGILALLQVSGRPYAQTTARDLGFSLGPRLNAAGRLEDMSLGIQCLLEDDAQAAQVMAQRLHELNLARREIESDMQADATQVLDQLDVSGRYSLSLYDPDWHQGVIGILASRIKERHHRPVFAFAQAGNGELKGSGRSIAGLHLRDALDLLSKRAPDLLLKFGGHAMAAGLTLREQDFDRFVCGFEQVASESLTAEQLNAVIEVDGSLAESELVWDNACWLEQQVWGQGFAPPLFCDQFSVAQQRIVGERHLKLNLQRGRQQWDAILFQQTGPLPSQIIAVYQLQTNRYNGNQGVQLVLQHWQPA</sequence>
<dbReference type="InterPro" id="IPR051673">
    <property type="entry name" value="SSDNA_exonuclease_RecJ"/>
</dbReference>
<dbReference type="Pfam" id="PF17768">
    <property type="entry name" value="RecJ_OB"/>
    <property type="match status" value="1"/>
</dbReference>
<accession>A0A3N0V0H7</accession>
<proteinExistence type="inferred from homology"/>
<evidence type="ECO:0000256" key="3">
    <source>
        <dbReference type="ARBA" id="ARBA00022722"/>
    </source>
</evidence>
<keyword evidence="10" id="KW-1185">Reference proteome</keyword>
<comment type="caution">
    <text evidence="9">The sequence shown here is derived from an EMBL/GenBank/DDBJ whole genome shotgun (WGS) entry which is preliminary data.</text>
</comment>
<dbReference type="GO" id="GO:0006310">
    <property type="term" value="P:DNA recombination"/>
    <property type="evidence" value="ECO:0007669"/>
    <property type="project" value="InterPro"/>
</dbReference>
<dbReference type="InterPro" id="IPR003156">
    <property type="entry name" value="DHHA1_dom"/>
</dbReference>
<gene>
    <name evidence="9" type="primary">recJ</name>
    <name evidence="9" type="ORF">ED236_07095</name>
</gene>
<dbReference type="Gene3D" id="3.90.1640.30">
    <property type="match status" value="1"/>
</dbReference>
<protein>
    <recommendedName>
        <fullName evidence="2">Single-stranded-DNA-specific exonuclease RecJ</fullName>
    </recommendedName>
</protein>
<evidence type="ECO:0000259" key="6">
    <source>
        <dbReference type="Pfam" id="PF01368"/>
    </source>
</evidence>
<comment type="similarity">
    <text evidence="1">Belongs to the RecJ family.</text>
</comment>
<dbReference type="NCBIfam" id="TIGR00644">
    <property type="entry name" value="recJ"/>
    <property type="match status" value="1"/>
</dbReference>